<keyword evidence="7" id="KW-1185">Reference proteome</keyword>
<accession>K4IDG1</accession>
<evidence type="ECO:0000256" key="1">
    <source>
        <dbReference type="ARBA" id="ARBA00022617"/>
    </source>
</evidence>
<dbReference type="GO" id="GO:0020037">
    <property type="term" value="F:heme binding"/>
    <property type="evidence" value="ECO:0007669"/>
    <property type="project" value="InterPro"/>
</dbReference>
<dbReference type="GO" id="GO:0046872">
    <property type="term" value="F:metal ion binding"/>
    <property type="evidence" value="ECO:0007669"/>
    <property type="project" value="UniProtKB-KW"/>
</dbReference>
<dbReference type="Gene3D" id="1.10.760.10">
    <property type="entry name" value="Cytochrome c-like domain"/>
    <property type="match status" value="1"/>
</dbReference>
<evidence type="ECO:0000313" key="6">
    <source>
        <dbReference type="EMBL" id="AFU67146.1"/>
    </source>
</evidence>
<dbReference type="PANTHER" id="PTHR35008:SF8">
    <property type="entry name" value="ALCOHOL DEHYDROGENASE CYTOCHROME C SUBUNIT"/>
    <property type="match status" value="1"/>
</dbReference>
<dbReference type="AlphaFoldDB" id="K4IDG1"/>
<name>K4IDG1_PSYTT</name>
<gene>
    <name evidence="6" type="ordered locus">P700755_000072</name>
</gene>
<dbReference type="OrthoDB" id="9811395at2"/>
<dbReference type="RefSeq" id="WP_015022766.1">
    <property type="nucleotide sequence ID" value="NC_018721.1"/>
</dbReference>
<dbReference type="InterPro" id="IPR036909">
    <property type="entry name" value="Cyt_c-like_dom_sf"/>
</dbReference>
<dbReference type="HOGENOM" id="CLU_093848_2_2_10"/>
<keyword evidence="2 4" id="KW-0479">Metal-binding</keyword>
<organism evidence="6 7">
    <name type="scientific">Psychroflexus torquis (strain ATCC 700755 / CIP 106069 / ACAM 623)</name>
    <dbReference type="NCBI Taxonomy" id="313595"/>
    <lineage>
        <taxon>Bacteria</taxon>
        <taxon>Pseudomonadati</taxon>
        <taxon>Bacteroidota</taxon>
        <taxon>Flavobacteriia</taxon>
        <taxon>Flavobacteriales</taxon>
        <taxon>Flavobacteriaceae</taxon>
        <taxon>Psychroflexus</taxon>
    </lineage>
</organism>
<sequence length="149" mass="17126">MKYLFVLLFIAFNLYSFSIEFESKNTPHYFPISQEKDLKKSIKDGQAVYSGFCMRCHLSEGEGVEGIYPPLANSNWLSEKRMESIKSVKYGLKGEIEVNGKTYNNYMASMGLTDREVADVMNYIMNNFGNEDRDISQVTLKEVLKLSKE</sequence>
<protein>
    <submittedName>
        <fullName evidence="6">Copper-containing nitrite reductase</fullName>
    </submittedName>
</protein>
<dbReference type="KEGG" id="ptq:P700755_000072"/>
<dbReference type="PROSITE" id="PS51007">
    <property type="entry name" value="CYTC"/>
    <property type="match status" value="1"/>
</dbReference>
<dbReference type="InterPro" id="IPR009056">
    <property type="entry name" value="Cyt_c-like_dom"/>
</dbReference>
<dbReference type="STRING" id="313595.P700755_000072"/>
<dbReference type="Proteomes" id="UP000008514">
    <property type="component" value="Chromosome"/>
</dbReference>
<dbReference type="Pfam" id="PF00034">
    <property type="entry name" value="Cytochrom_C"/>
    <property type="match status" value="1"/>
</dbReference>
<proteinExistence type="predicted"/>
<keyword evidence="3 4" id="KW-0408">Iron</keyword>
<evidence type="ECO:0000256" key="3">
    <source>
        <dbReference type="ARBA" id="ARBA00023004"/>
    </source>
</evidence>
<feature type="domain" description="Cytochrome c" evidence="5">
    <location>
        <begin position="40"/>
        <end position="128"/>
    </location>
</feature>
<dbReference type="SUPFAM" id="SSF46626">
    <property type="entry name" value="Cytochrome c"/>
    <property type="match status" value="1"/>
</dbReference>
<dbReference type="InterPro" id="IPR051459">
    <property type="entry name" value="Cytochrome_c-type_DH"/>
</dbReference>
<reference evidence="6" key="2">
    <citation type="submission" date="2012-09" db="EMBL/GenBank/DDBJ databases">
        <title>The complete sequence of Psychroflexus torquis an extreme psychrophile from sea-ice that is stimulated by light.</title>
        <authorList>
            <person name="Feng S."/>
            <person name="Powell S.M."/>
            <person name="Bowman J.P."/>
        </authorList>
    </citation>
    <scope>NUCLEOTIDE SEQUENCE [LARGE SCALE GENOMIC DNA]</scope>
    <source>
        <strain evidence="6">ATCC 700755</strain>
    </source>
</reference>
<reference evidence="6" key="1">
    <citation type="submission" date="2006-03" db="EMBL/GenBank/DDBJ databases">
        <authorList>
            <person name="Bowman J."/>
            <person name="Ferriera S."/>
            <person name="Johnson J."/>
            <person name="Kravitz S."/>
            <person name="Halpern A."/>
            <person name="Remington K."/>
            <person name="Beeson K."/>
            <person name="Tran B."/>
            <person name="Rogers Y.-H."/>
            <person name="Friedman R."/>
            <person name="Venter J.C."/>
        </authorList>
    </citation>
    <scope>NUCLEOTIDE SEQUENCE [LARGE SCALE GENOMIC DNA]</scope>
    <source>
        <strain evidence="6">ATCC 700755</strain>
    </source>
</reference>
<evidence type="ECO:0000256" key="4">
    <source>
        <dbReference type="PROSITE-ProRule" id="PRU00433"/>
    </source>
</evidence>
<dbReference type="GO" id="GO:0009055">
    <property type="term" value="F:electron transfer activity"/>
    <property type="evidence" value="ECO:0007669"/>
    <property type="project" value="InterPro"/>
</dbReference>
<evidence type="ECO:0000256" key="2">
    <source>
        <dbReference type="ARBA" id="ARBA00022723"/>
    </source>
</evidence>
<dbReference type="EMBL" id="CP003879">
    <property type="protein sequence ID" value="AFU67146.1"/>
    <property type="molecule type" value="Genomic_DNA"/>
</dbReference>
<keyword evidence="1 4" id="KW-0349">Heme</keyword>
<dbReference type="PANTHER" id="PTHR35008">
    <property type="entry name" value="BLL4482 PROTEIN-RELATED"/>
    <property type="match status" value="1"/>
</dbReference>
<evidence type="ECO:0000259" key="5">
    <source>
        <dbReference type="PROSITE" id="PS51007"/>
    </source>
</evidence>
<dbReference type="eggNOG" id="COG2010">
    <property type="taxonomic scope" value="Bacteria"/>
</dbReference>
<evidence type="ECO:0000313" key="7">
    <source>
        <dbReference type="Proteomes" id="UP000008514"/>
    </source>
</evidence>